<keyword evidence="3 5" id="KW-1133">Transmembrane helix</keyword>
<dbReference type="InterPro" id="IPR051533">
    <property type="entry name" value="WaaL-like"/>
</dbReference>
<organism evidence="7 8">
    <name type="scientific">Candidatus Collierbacteria bacterium GW2011_GWB1_44_6</name>
    <dbReference type="NCBI Taxonomy" id="1618384"/>
    <lineage>
        <taxon>Bacteria</taxon>
        <taxon>Candidatus Collieribacteriota</taxon>
    </lineage>
</organism>
<feature type="domain" description="O-antigen ligase-related" evidence="6">
    <location>
        <begin position="221"/>
        <end position="382"/>
    </location>
</feature>
<protein>
    <submittedName>
        <fullName evidence="7">O-antigen polymerase</fullName>
    </submittedName>
</protein>
<keyword evidence="2 5" id="KW-0812">Transmembrane</keyword>
<dbReference type="Pfam" id="PF04932">
    <property type="entry name" value="Wzy_C"/>
    <property type="match status" value="1"/>
</dbReference>
<name>A0A0G1MP01_9BACT</name>
<proteinExistence type="predicted"/>
<evidence type="ECO:0000256" key="4">
    <source>
        <dbReference type="ARBA" id="ARBA00023136"/>
    </source>
</evidence>
<accession>A0A0G1MP01</accession>
<evidence type="ECO:0000313" key="7">
    <source>
        <dbReference type="EMBL" id="KKT73734.1"/>
    </source>
</evidence>
<dbReference type="PANTHER" id="PTHR37422:SF13">
    <property type="entry name" value="LIPOPOLYSACCHARIDE BIOSYNTHESIS PROTEIN PA4999-RELATED"/>
    <property type="match status" value="1"/>
</dbReference>
<feature type="transmembrane region" description="Helical" evidence="5">
    <location>
        <begin position="12"/>
        <end position="31"/>
    </location>
</feature>
<feature type="transmembrane region" description="Helical" evidence="5">
    <location>
        <begin position="76"/>
        <end position="96"/>
    </location>
</feature>
<gene>
    <name evidence="7" type="ORF">UW68_C0002G0003</name>
</gene>
<comment type="caution">
    <text evidence="7">The sequence shown here is derived from an EMBL/GenBank/DDBJ whole genome shotgun (WGS) entry which is preliminary data.</text>
</comment>
<feature type="transmembrane region" description="Helical" evidence="5">
    <location>
        <begin position="405"/>
        <end position="424"/>
    </location>
</feature>
<evidence type="ECO:0000256" key="1">
    <source>
        <dbReference type="ARBA" id="ARBA00004141"/>
    </source>
</evidence>
<feature type="transmembrane region" description="Helical" evidence="5">
    <location>
        <begin position="258"/>
        <end position="276"/>
    </location>
</feature>
<dbReference type="GO" id="GO:0016020">
    <property type="term" value="C:membrane"/>
    <property type="evidence" value="ECO:0007669"/>
    <property type="project" value="UniProtKB-SubCell"/>
</dbReference>
<feature type="transmembrane region" description="Helical" evidence="5">
    <location>
        <begin position="137"/>
        <end position="155"/>
    </location>
</feature>
<reference evidence="7 8" key="1">
    <citation type="journal article" date="2015" name="Nature">
        <title>rRNA introns, odd ribosomes, and small enigmatic genomes across a large radiation of phyla.</title>
        <authorList>
            <person name="Brown C.T."/>
            <person name="Hug L.A."/>
            <person name="Thomas B.C."/>
            <person name="Sharon I."/>
            <person name="Castelle C.J."/>
            <person name="Singh A."/>
            <person name="Wilkins M.J."/>
            <person name="Williams K.H."/>
            <person name="Banfield J.F."/>
        </authorList>
    </citation>
    <scope>NUCLEOTIDE SEQUENCE [LARGE SCALE GENOMIC DNA]</scope>
</reference>
<feature type="transmembrane region" description="Helical" evidence="5">
    <location>
        <begin position="373"/>
        <end position="393"/>
    </location>
</feature>
<sequence>MQKLAKPTSTLLDSFFKYLFAAVLIFIPLYPKFPLFTVPFTYVSIRVEDFLIALVWSVFFVLLINQKKIIFPKVTLQFAVFAFVALVSSLSAILITKNVQPILVFLHFFRRIEYMSVFFLIYFAARESSTRRYYLELAILPAIGVFLYGIAQIYFNAPVISTMDSESSKGIAMYLRPGVTLNSTFGGHYDLAVYLTMIMTFLVAITGSLNTWLKRLPFLILFVVLLWLFMQAGSRISLVSLVVAVCLVSYFYRRFVLGLIFLGVIFAFIATSSQYIDRFKSIFRVFTVKTSQIIFPPTYAATPKILTPTLTPKPTPTPEPLRPIQQDRSTSIRFDVEWPRAMRAFYKNPILGTGFSSITLATDNDYLRTLGEMGLLGLLSFLALLYAMGKFLVLSVNKVSGIDKIIIISAIGIFASFLTSAIFIDVFESSKIAILFWAYMGLAFSTKKI</sequence>
<evidence type="ECO:0000256" key="3">
    <source>
        <dbReference type="ARBA" id="ARBA00022989"/>
    </source>
</evidence>
<dbReference type="EMBL" id="LCJG01000002">
    <property type="protein sequence ID" value="KKT73734.1"/>
    <property type="molecule type" value="Genomic_DNA"/>
</dbReference>
<evidence type="ECO:0000256" key="2">
    <source>
        <dbReference type="ARBA" id="ARBA00022692"/>
    </source>
</evidence>
<feature type="transmembrane region" description="Helical" evidence="5">
    <location>
        <begin position="43"/>
        <end position="64"/>
    </location>
</feature>
<evidence type="ECO:0000256" key="5">
    <source>
        <dbReference type="SAM" id="Phobius"/>
    </source>
</evidence>
<dbReference type="AlphaFoldDB" id="A0A0G1MP01"/>
<keyword evidence="4 5" id="KW-0472">Membrane</keyword>
<comment type="subcellular location">
    <subcellularLocation>
        <location evidence="1">Membrane</location>
        <topology evidence="1">Multi-pass membrane protein</topology>
    </subcellularLocation>
</comment>
<dbReference type="Proteomes" id="UP000034835">
    <property type="component" value="Unassembled WGS sequence"/>
</dbReference>
<evidence type="ECO:0000313" key="8">
    <source>
        <dbReference type="Proteomes" id="UP000034835"/>
    </source>
</evidence>
<feature type="transmembrane region" description="Helical" evidence="5">
    <location>
        <begin position="219"/>
        <end position="252"/>
    </location>
</feature>
<dbReference type="PANTHER" id="PTHR37422">
    <property type="entry name" value="TEICHURONIC ACID BIOSYNTHESIS PROTEIN TUAE"/>
    <property type="match status" value="1"/>
</dbReference>
<evidence type="ECO:0000259" key="6">
    <source>
        <dbReference type="Pfam" id="PF04932"/>
    </source>
</evidence>
<dbReference type="InterPro" id="IPR007016">
    <property type="entry name" value="O-antigen_ligase-rel_domated"/>
</dbReference>
<feature type="transmembrane region" description="Helical" evidence="5">
    <location>
        <begin position="191"/>
        <end position="212"/>
    </location>
</feature>
<dbReference type="STRING" id="1618384.UW68_C0002G0003"/>